<comment type="caution">
    <text evidence="3">The sequence shown here is derived from an EMBL/GenBank/DDBJ whole genome shotgun (WGS) entry which is preliminary data.</text>
</comment>
<name>A0AAE4EW20_9EURY</name>
<accession>A0AAE4EW20</accession>
<feature type="region of interest" description="Disordered" evidence="1">
    <location>
        <begin position="1"/>
        <end position="20"/>
    </location>
</feature>
<feature type="transmembrane region" description="Helical" evidence="2">
    <location>
        <begin position="39"/>
        <end position="58"/>
    </location>
</feature>
<keyword evidence="2" id="KW-0812">Transmembrane</keyword>
<organism evidence="3 4">
    <name type="scientific">Haloarcula terrestris</name>
    <dbReference type="NCBI Taxonomy" id="2950533"/>
    <lineage>
        <taxon>Archaea</taxon>
        <taxon>Methanobacteriati</taxon>
        <taxon>Methanobacteriota</taxon>
        <taxon>Stenosarchaea group</taxon>
        <taxon>Halobacteria</taxon>
        <taxon>Halobacteriales</taxon>
        <taxon>Haloarculaceae</taxon>
        <taxon>Haloarcula</taxon>
    </lineage>
</organism>
<feature type="compositionally biased region" description="Acidic residues" evidence="1">
    <location>
        <begin position="1"/>
        <end position="10"/>
    </location>
</feature>
<proteinExistence type="predicted"/>
<evidence type="ECO:0000256" key="2">
    <source>
        <dbReference type="SAM" id="Phobius"/>
    </source>
</evidence>
<dbReference type="EMBL" id="JAMQOM010000002">
    <property type="protein sequence ID" value="MDS0220529.1"/>
    <property type="molecule type" value="Genomic_DNA"/>
</dbReference>
<gene>
    <name evidence="3" type="ORF">NDI54_04090</name>
</gene>
<dbReference type="RefSeq" id="WP_310895211.1">
    <property type="nucleotide sequence ID" value="NZ_JAMQOM010000002.1"/>
</dbReference>
<dbReference type="AlphaFoldDB" id="A0AAE4EW20"/>
<keyword evidence="2" id="KW-0472">Membrane</keyword>
<evidence type="ECO:0000313" key="3">
    <source>
        <dbReference type="EMBL" id="MDS0220529.1"/>
    </source>
</evidence>
<evidence type="ECO:0000256" key="1">
    <source>
        <dbReference type="SAM" id="MobiDB-lite"/>
    </source>
</evidence>
<feature type="transmembrane region" description="Helical" evidence="2">
    <location>
        <begin position="64"/>
        <end position="87"/>
    </location>
</feature>
<dbReference type="Proteomes" id="UP001253439">
    <property type="component" value="Unassembled WGS sequence"/>
</dbReference>
<keyword evidence="4" id="KW-1185">Reference proteome</keyword>
<evidence type="ECO:0000313" key="4">
    <source>
        <dbReference type="Proteomes" id="UP001253439"/>
    </source>
</evidence>
<protein>
    <submittedName>
        <fullName evidence="3">Uncharacterized protein</fullName>
    </submittedName>
</protein>
<sequence>MGSSPADDDPSGGSATDSSVAQLSDEELYAIVRLAAEDAVLGAFGTLMLVGIGVVLVASSAPMLFSLSPLPMVFGALLAGFGAYLVLSSLRIIPPAREWL</sequence>
<reference evidence="3 4" key="1">
    <citation type="submission" date="2022-06" db="EMBL/GenBank/DDBJ databases">
        <title>Haloarcula sp. a new haloarchaeum isolate from saline soil.</title>
        <authorList>
            <person name="Strakova D."/>
            <person name="Galisteo C."/>
            <person name="Sanchez-Porro C."/>
            <person name="Ventosa A."/>
        </authorList>
    </citation>
    <scope>NUCLEOTIDE SEQUENCE [LARGE SCALE GENOMIC DNA]</scope>
    <source>
        <strain evidence="3 4">S1AR25-5A</strain>
    </source>
</reference>
<keyword evidence="2" id="KW-1133">Transmembrane helix</keyword>